<dbReference type="Proteomes" id="UP000821853">
    <property type="component" value="Chromosome 1"/>
</dbReference>
<dbReference type="EMBL" id="JABSTR010000001">
    <property type="protein sequence ID" value="KAH9362251.1"/>
    <property type="molecule type" value="Genomic_DNA"/>
</dbReference>
<proteinExistence type="predicted"/>
<comment type="caution">
    <text evidence="3">The sequence shown here is derived from an EMBL/GenBank/DDBJ whole genome shotgun (WGS) entry which is preliminary data.</text>
</comment>
<evidence type="ECO:0000313" key="3">
    <source>
        <dbReference type="EMBL" id="KAH9362251.1"/>
    </source>
</evidence>
<evidence type="ECO:0000259" key="2">
    <source>
        <dbReference type="PROSITE" id="PS50072"/>
    </source>
</evidence>
<dbReference type="Gene3D" id="2.40.100.10">
    <property type="entry name" value="Cyclophilin-like"/>
    <property type="match status" value="1"/>
</dbReference>
<dbReference type="AlphaFoldDB" id="A0A9J6FH46"/>
<evidence type="ECO:0000313" key="4">
    <source>
        <dbReference type="Proteomes" id="UP000821853"/>
    </source>
</evidence>
<feature type="compositionally biased region" description="Basic and acidic residues" evidence="1">
    <location>
        <begin position="113"/>
        <end position="127"/>
    </location>
</feature>
<feature type="region of interest" description="Disordered" evidence="1">
    <location>
        <begin position="104"/>
        <end position="127"/>
    </location>
</feature>
<organism evidence="3 4">
    <name type="scientific">Haemaphysalis longicornis</name>
    <name type="common">Bush tick</name>
    <dbReference type="NCBI Taxonomy" id="44386"/>
    <lineage>
        <taxon>Eukaryota</taxon>
        <taxon>Metazoa</taxon>
        <taxon>Ecdysozoa</taxon>
        <taxon>Arthropoda</taxon>
        <taxon>Chelicerata</taxon>
        <taxon>Arachnida</taxon>
        <taxon>Acari</taxon>
        <taxon>Parasitiformes</taxon>
        <taxon>Ixodida</taxon>
        <taxon>Ixodoidea</taxon>
        <taxon>Ixodidae</taxon>
        <taxon>Haemaphysalinae</taxon>
        <taxon>Haemaphysalis</taxon>
    </lineage>
</organism>
<reference evidence="3 4" key="1">
    <citation type="journal article" date="2020" name="Cell">
        <title>Large-Scale Comparative Analyses of Tick Genomes Elucidate Their Genetic Diversity and Vector Capacities.</title>
        <authorList>
            <consortium name="Tick Genome and Microbiome Consortium (TIGMIC)"/>
            <person name="Jia N."/>
            <person name="Wang J."/>
            <person name="Shi W."/>
            <person name="Du L."/>
            <person name="Sun Y."/>
            <person name="Zhan W."/>
            <person name="Jiang J.F."/>
            <person name="Wang Q."/>
            <person name="Zhang B."/>
            <person name="Ji P."/>
            <person name="Bell-Sakyi L."/>
            <person name="Cui X.M."/>
            <person name="Yuan T.T."/>
            <person name="Jiang B.G."/>
            <person name="Yang W.F."/>
            <person name="Lam T.T."/>
            <person name="Chang Q.C."/>
            <person name="Ding S.J."/>
            <person name="Wang X.J."/>
            <person name="Zhu J.G."/>
            <person name="Ruan X.D."/>
            <person name="Zhao L."/>
            <person name="Wei J.T."/>
            <person name="Ye R.Z."/>
            <person name="Que T.C."/>
            <person name="Du C.H."/>
            <person name="Zhou Y.H."/>
            <person name="Cheng J.X."/>
            <person name="Dai P.F."/>
            <person name="Guo W.B."/>
            <person name="Han X.H."/>
            <person name="Huang E.J."/>
            <person name="Li L.F."/>
            <person name="Wei W."/>
            <person name="Gao Y.C."/>
            <person name="Liu J.Z."/>
            <person name="Shao H.Z."/>
            <person name="Wang X."/>
            <person name="Wang C.C."/>
            <person name="Yang T.C."/>
            <person name="Huo Q.B."/>
            <person name="Li W."/>
            <person name="Chen H.Y."/>
            <person name="Chen S.E."/>
            <person name="Zhou L.G."/>
            <person name="Ni X.B."/>
            <person name="Tian J.H."/>
            <person name="Sheng Y."/>
            <person name="Liu T."/>
            <person name="Pan Y.S."/>
            <person name="Xia L.Y."/>
            <person name="Li J."/>
            <person name="Zhao F."/>
            <person name="Cao W.C."/>
        </authorList>
    </citation>
    <scope>NUCLEOTIDE SEQUENCE [LARGE SCALE GENOMIC DNA]</scope>
    <source>
        <strain evidence="3">HaeL-2018</strain>
    </source>
</reference>
<dbReference type="OrthoDB" id="407558at2759"/>
<name>A0A9J6FH46_HAELO</name>
<gene>
    <name evidence="3" type="ORF">HPB48_002229</name>
</gene>
<dbReference type="InterPro" id="IPR002130">
    <property type="entry name" value="Cyclophilin-type_PPIase_dom"/>
</dbReference>
<accession>A0A9J6FH46</accession>
<dbReference type="VEuPathDB" id="VectorBase:HLOH_047292"/>
<evidence type="ECO:0000256" key="1">
    <source>
        <dbReference type="SAM" id="MobiDB-lite"/>
    </source>
</evidence>
<keyword evidence="4" id="KW-1185">Reference proteome</keyword>
<sequence>MANRIMFLDIEAGSEPLERAVMELHADAVPRTEENLRALCTAKKGFRSKGSTYRRLHEPPPGQRQVPLRLQVRTLEPPARAHGPGNPVQGERWRDPQRLAVLPHQGQGQLARQDGHGVRRQRQRDQEGRELRLAHIQEDLHQPLRPALRWTPLENSEYPATLGNFAKLPV</sequence>
<dbReference type="GO" id="GO:0003755">
    <property type="term" value="F:peptidyl-prolyl cis-trans isomerase activity"/>
    <property type="evidence" value="ECO:0007669"/>
    <property type="project" value="InterPro"/>
</dbReference>
<feature type="domain" description="PPIase cyclophilin-type" evidence="2">
    <location>
        <begin position="7"/>
        <end position="170"/>
    </location>
</feature>
<dbReference type="InterPro" id="IPR029000">
    <property type="entry name" value="Cyclophilin-like_dom_sf"/>
</dbReference>
<protein>
    <recommendedName>
        <fullName evidence="2">PPIase cyclophilin-type domain-containing protein</fullName>
    </recommendedName>
</protein>
<dbReference type="PROSITE" id="PS50072">
    <property type="entry name" value="CSA_PPIASE_2"/>
    <property type="match status" value="1"/>
</dbReference>
<dbReference type="SUPFAM" id="SSF50891">
    <property type="entry name" value="Cyclophilin-like"/>
    <property type="match status" value="1"/>
</dbReference>